<dbReference type="OrthoDB" id="271604at2759"/>
<reference evidence="14" key="1">
    <citation type="journal article" date="2016" name="Nat. Commun.">
        <title>Genome analysis of three Pneumocystis species reveals adaptation mechanisms to life exclusively in mammalian hosts.</title>
        <authorList>
            <person name="Ma L."/>
            <person name="Chen Z."/>
            <person name="Huang D.W."/>
            <person name="Kutty G."/>
            <person name="Ishihara M."/>
            <person name="Wang H."/>
            <person name="Abouelleil A."/>
            <person name="Bishop L."/>
            <person name="Davey E."/>
            <person name="Deng R."/>
            <person name="Deng X."/>
            <person name="Fan L."/>
            <person name="Fantoni G."/>
            <person name="Fitzgerald M."/>
            <person name="Gogineni E."/>
            <person name="Goldberg J.M."/>
            <person name="Handley G."/>
            <person name="Hu X."/>
            <person name="Huber C."/>
            <person name="Jiao X."/>
            <person name="Jones K."/>
            <person name="Levin J.Z."/>
            <person name="Liu Y."/>
            <person name="Macdonald P."/>
            <person name="Melnikov A."/>
            <person name="Raley C."/>
            <person name="Sassi M."/>
            <person name="Sherman B.T."/>
            <person name="Song X."/>
            <person name="Sykes S."/>
            <person name="Tran B."/>
            <person name="Walsh L."/>
            <person name="Xia Y."/>
            <person name="Yang J."/>
            <person name="Young S."/>
            <person name="Zeng Q."/>
            <person name="Zheng X."/>
            <person name="Stephens R."/>
            <person name="Nusbaum C."/>
            <person name="Birren B.W."/>
            <person name="Azadi P."/>
            <person name="Lempicki R.A."/>
            <person name="Cuomo C.A."/>
            <person name="Kovacs J.A."/>
        </authorList>
    </citation>
    <scope>NUCLEOTIDE SEQUENCE [LARGE SCALE GENOMIC DNA]</scope>
    <source>
        <strain evidence="14">B123</strain>
    </source>
</reference>
<dbReference type="InterPro" id="IPR003675">
    <property type="entry name" value="Rce1/LyrA-like_dom"/>
</dbReference>
<dbReference type="InterPro" id="IPR039731">
    <property type="entry name" value="Rce1"/>
</dbReference>
<name>M7NHJ3_PNEMU</name>
<dbReference type="VEuPathDB" id="FungiDB:PNEG_03476"/>
<evidence type="ECO:0000256" key="11">
    <source>
        <dbReference type="SAM" id="Phobius"/>
    </source>
</evidence>
<evidence type="ECO:0000256" key="4">
    <source>
        <dbReference type="ARBA" id="ARBA00022692"/>
    </source>
</evidence>
<evidence type="ECO:0000256" key="3">
    <source>
        <dbReference type="ARBA" id="ARBA00022670"/>
    </source>
</evidence>
<comment type="subcellular location">
    <subcellularLocation>
        <location evidence="1">Endoplasmic reticulum membrane</location>
        <topology evidence="1">Multi-pass membrane protein</topology>
    </subcellularLocation>
</comment>
<dbReference type="Proteomes" id="UP000011958">
    <property type="component" value="Unassembled WGS sequence"/>
</dbReference>
<organism evidence="13 14">
    <name type="scientific">Pneumocystis murina (strain B123)</name>
    <name type="common">Mouse pneumocystis pneumonia agent</name>
    <name type="synonym">Pneumocystis carinii f. sp. muris</name>
    <dbReference type="NCBI Taxonomy" id="1069680"/>
    <lineage>
        <taxon>Eukaryota</taxon>
        <taxon>Fungi</taxon>
        <taxon>Dikarya</taxon>
        <taxon>Ascomycota</taxon>
        <taxon>Taphrinomycotina</taxon>
        <taxon>Pneumocystomycetes</taxon>
        <taxon>Pneumocystaceae</taxon>
        <taxon>Pneumocystis</taxon>
    </lineage>
</organism>
<dbReference type="GO" id="GO:0004222">
    <property type="term" value="F:metalloendopeptidase activity"/>
    <property type="evidence" value="ECO:0007669"/>
    <property type="project" value="InterPro"/>
</dbReference>
<evidence type="ECO:0000256" key="10">
    <source>
        <dbReference type="ARBA" id="ARBA00049729"/>
    </source>
</evidence>
<keyword evidence="4 11" id="KW-0812">Transmembrane</keyword>
<dbReference type="PANTHER" id="PTHR13046:SF0">
    <property type="entry name" value="CAAX PRENYL PROTEASE 2"/>
    <property type="match status" value="1"/>
</dbReference>
<feature type="transmembrane region" description="Helical" evidence="11">
    <location>
        <begin position="78"/>
        <end position="103"/>
    </location>
</feature>
<feature type="transmembrane region" description="Helical" evidence="11">
    <location>
        <begin position="165"/>
        <end position="185"/>
    </location>
</feature>
<dbReference type="OMA" id="HSFCNWC"/>
<evidence type="ECO:0000313" key="13">
    <source>
        <dbReference type="EMBL" id="EMR08033.1"/>
    </source>
</evidence>
<gene>
    <name evidence="13" type="ORF">PNEG_03476</name>
</gene>
<dbReference type="EMBL" id="AFWA02000016">
    <property type="protein sequence ID" value="EMR08033.1"/>
    <property type="molecule type" value="Genomic_DNA"/>
</dbReference>
<dbReference type="eggNOG" id="KOG4130">
    <property type="taxonomic scope" value="Eukaryota"/>
</dbReference>
<dbReference type="EC" id="3.4.26.1" evidence="10"/>
<evidence type="ECO:0000256" key="2">
    <source>
        <dbReference type="ARBA" id="ARBA00006897"/>
    </source>
</evidence>
<keyword evidence="5" id="KW-0378">Hydrolase</keyword>
<dbReference type="AlphaFoldDB" id="M7NHJ3"/>
<feature type="transmembrane region" description="Helical" evidence="11">
    <location>
        <begin position="197"/>
        <end position="219"/>
    </location>
</feature>
<evidence type="ECO:0000256" key="8">
    <source>
        <dbReference type="ARBA" id="ARBA00023136"/>
    </source>
</evidence>
<keyword evidence="7 11" id="KW-1133">Transmembrane helix</keyword>
<protein>
    <recommendedName>
        <fullName evidence="10">intramembrane prenyl-peptidase Rce1</fullName>
        <ecNumber evidence="10">3.4.26.1</ecNumber>
    </recommendedName>
</protein>
<evidence type="ECO:0000256" key="9">
    <source>
        <dbReference type="ARBA" id="ARBA00047280"/>
    </source>
</evidence>
<keyword evidence="3" id="KW-0645">Protease</keyword>
<comment type="catalytic activity">
    <reaction evidence="9">
        <text>Hydrolyzes the peptide bond -P2-(S-farnesyl or geranylgeranyl)C-P1'-P2'-P3'-COOH where P1' and P2' are amino acids with aliphatic sidechains and P3' is any C-terminal residue.</text>
        <dbReference type="EC" id="3.4.26.1"/>
    </reaction>
</comment>
<dbReference type="GeneID" id="19897163"/>
<feature type="domain" description="CAAX prenyl protease 2/Lysostaphin resistance protein A-like" evidence="12">
    <location>
        <begin position="134"/>
        <end position="239"/>
    </location>
</feature>
<accession>M7NHJ3</accession>
<evidence type="ECO:0000256" key="6">
    <source>
        <dbReference type="ARBA" id="ARBA00022824"/>
    </source>
</evidence>
<dbReference type="PANTHER" id="PTHR13046">
    <property type="entry name" value="PROTEASE U48 CAAX PRENYL PROTEASE RCE1"/>
    <property type="match status" value="1"/>
</dbReference>
<comment type="similarity">
    <text evidence="2">Belongs to the peptidase U48 family.</text>
</comment>
<evidence type="ECO:0000256" key="1">
    <source>
        <dbReference type="ARBA" id="ARBA00004477"/>
    </source>
</evidence>
<feature type="transmembrane region" description="Helical" evidence="11">
    <location>
        <begin position="256"/>
        <end position="273"/>
    </location>
</feature>
<dbReference type="STRING" id="1069680.M7NHJ3"/>
<feature type="transmembrane region" description="Helical" evidence="11">
    <location>
        <begin position="6"/>
        <end position="29"/>
    </location>
</feature>
<evidence type="ECO:0000256" key="5">
    <source>
        <dbReference type="ARBA" id="ARBA00022801"/>
    </source>
</evidence>
<evidence type="ECO:0000313" key="14">
    <source>
        <dbReference type="Proteomes" id="UP000011958"/>
    </source>
</evidence>
<dbReference type="Pfam" id="PF02517">
    <property type="entry name" value="Rce1-like"/>
    <property type="match status" value="1"/>
</dbReference>
<proteinExistence type="inferred from homology"/>
<dbReference type="RefSeq" id="XP_007875565.1">
    <property type="nucleotide sequence ID" value="XM_007877374.1"/>
</dbReference>
<dbReference type="HOGENOM" id="CLU_049909_1_0_1"/>
<keyword evidence="6" id="KW-0256">Endoplasmic reticulum</keyword>
<evidence type="ECO:0000259" key="12">
    <source>
        <dbReference type="Pfam" id="PF02517"/>
    </source>
</evidence>
<dbReference type="GO" id="GO:0005789">
    <property type="term" value="C:endoplasmic reticulum membrane"/>
    <property type="evidence" value="ECO:0007669"/>
    <property type="project" value="UniProtKB-SubCell"/>
</dbReference>
<dbReference type="GO" id="GO:0071586">
    <property type="term" value="P:CAAX-box protein processing"/>
    <property type="evidence" value="ECO:0007669"/>
    <property type="project" value="InterPro"/>
</dbReference>
<sequence length="288" mass="33453">MVVLILIQLLKFITSASYAVLYVLILYIPSTNVNLALRDTPATIRYRTKAVLYLCVFCGFLTSWITQPSHKKYFPHAFFILGIWPCNIWDVVRPIILVFSLFLGPFIKKTILLSHPTTMHRTVTSSSIDRSVKYWMSWRNYVVGPFSEEFIFRSCMISLLHQKSVLKTISITSILFGLAHMHHIYEYYQSFPNNIKVGIFAYLFQFFYTTVFGVFVSYLYICTQNLWSIVLVHSFCNWMGFPQLYGSVGSSKLRTLIYYTTLCLGIVGFIVFFKQLTRPSSSNNLFYS</sequence>
<feature type="transmembrane region" description="Helical" evidence="11">
    <location>
        <begin position="50"/>
        <end position="66"/>
    </location>
</feature>
<evidence type="ECO:0000256" key="7">
    <source>
        <dbReference type="ARBA" id="ARBA00022989"/>
    </source>
</evidence>
<keyword evidence="8 11" id="KW-0472">Membrane</keyword>
<keyword evidence="14" id="KW-1185">Reference proteome</keyword>
<feature type="transmembrane region" description="Helical" evidence="11">
    <location>
        <begin position="226"/>
        <end position="244"/>
    </location>
</feature>
<comment type="caution">
    <text evidence="13">The sequence shown here is derived from an EMBL/GenBank/DDBJ whole genome shotgun (WGS) entry which is preliminary data.</text>
</comment>